<name>A0ABV8WMI6_9MICC</name>
<feature type="signal peptide" evidence="2">
    <location>
        <begin position="1"/>
        <end position="18"/>
    </location>
</feature>
<dbReference type="Proteomes" id="UP001595778">
    <property type="component" value="Unassembled WGS sequence"/>
</dbReference>
<evidence type="ECO:0000313" key="3">
    <source>
        <dbReference type="EMBL" id="MFC4396678.1"/>
    </source>
</evidence>
<organism evidence="3 4">
    <name type="scientific">Arthrobacter sedimenti</name>
    <dbReference type="NCBI Taxonomy" id="2694931"/>
    <lineage>
        <taxon>Bacteria</taxon>
        <taxon>Bacillati</taxon>
        <taxon>Actinomycetota</taxon>
        <taxon>Actinomycetes</taxon>
        <taxon>Micrococcales</taxon>
        <taxon>Micrococcaceae</taxon>
        <taxon>Arthrobacter</taxon>
    </lineage>
</organism>
<gene>
    <name evidence="3" type="ORF">ACFO0G_11320</name>
</gene>
<sequence>MRKVSALGVVAAAMLALAGCSGGGSGTASPSGTASTSASASASASKTADAKVYSEDQLRDLISGMKDADGNELKLYSKDQVAQGGNIANLLMSTATIDPKDCKDIATAGLLDKVENGDVAVALSEGNQPRTLSAQSGSDGPDAVKTLTDISDKMDQCAKFSVSALGQKYDVSSEELQADTDAEKTFATVSTRSGDNQQKLMQVSAAQGRLLVVATKSGSDLGDKDQKELEGLINDVLKKAESGGATSSATSTSSSSSGSGSMSSPSSSASSTASPTSSSTMSSGTGASSSASPTASR</sequence>
<dbReference type="RefSeq" id="WP_376977676.1">
    <property type="nucleotide sequence ID" value="NZ_JBHSDQ010000004.1"/>
</dbReference>
<accession>A0ABV8WMI6</accession>
<protein>
    <recommendedName>
        <fullName evidence="5">Lipoprotein</fullName>
    </recommendedName>
</protein>
<feature type="compositionally biased region" description="Low complexity" evidence="1">
    <location>
        <begin position="242"/>
        <end position="297"/>
    </location>
</feature>
<dbReference type="PROSITE" id="PS51257">
    <property type="entry name" value="PROKAR_LIPOPROTEIN"/>
    <property type="match status" value="1"/>
</dbReference>
<proteinExistence type="predicted"/>
<comment type="caution">
    <text evidence="3">The sequence shown here is derived from an EMBL/GenBank/DDBJ whole genome shotgun (WGS) entry which is preliminary data.</text>
</comment>
<reference evidence="4" key="1">
    <citation type="journal article" date="2019" name="Int. J. Syst. Evol. Microbiol.">
        <title>The Global Catalogue of Microorganisms (GCM) 10K type strain sequencing project: providing services to taxonomists for standard genome sequencing and annotation.</title>
        <authorList>
            <consortium name="The Broad Institute Genomics Platform"/>
            <consortium name="The Broad Institute Genome Sequencing Center for Infectious Disease"/>
            <person name="Wu L."/>
            <person name="Ma J."/>
        </authorList>
    </citation>
    <scope>NUCLEOTIDE SEQUENCE [LARGE SCALE GENOMIC DNA]</scope>
    <source>
        <strain evidence="4">PJ61</strain>
    </source>
</reference>
<evidence type="ECO:0000256" key="1">
    <source>
        <dbReference type="SAM" id="MobiDB-lite"/>
    </source>
</evidence>
<evidence type="ECO:0008006" key="5">
    <source>
        <dbReference type="Google" id="ProtNLM"/>
    </source>
</evidence>
<evidence type="ECO:0000313" key="4">
    <source>
        <dbReference type="Proteomes" id="UP001595778"/>
    </source>
</evidence>
<evidence type="ECO:0000256" key="2">
    <source>
        <dbReference type="SAM" id="SignalP"/>
    </source>
</evidence>
<feature type="chain" id="PRO_5046320586" description="Lipoprotein" evidence="2">
    <location>
        <begin position="19"/>
        <end position="297"/>
    </location>
</feature>
<feature type="region of interest" description="Disordered" evidence="1">
    <location>
        <begin position="239"/>
        <end position="297"/>
    </location>
</feature>
<dbReference type="EMBL" id="JBHSDQ010000004">
    <property type="protein sequence ID" value="MFC4396678.1"/>
    <property type="molecule type" value="Genomic_DNA"/>
</dbReference>
<keyword evidence="4" id="KW-1185">Reference proteome</keyword>
<keyword evidence="2" id="KW-0732">Signal</keyword>